<dbReference type="GO" id="GO:0015293">
    <property type="term" value="F:symporter activity"/>
    <property type="evidence" value="ECO:0007669"/>
    <property type="project" value="UniProtKB-KW"/>
</dbReference>
<feature type="transmembrane region" description="Helical" evidence="7">
    <location>
        <begin position="213"/>
        <end position="238"/>
    </location>
</feature>
<feature type="transmembrane region" description="Helical" evidence="7">
    <location>
        <begin position="96"/>
        <end position="118"/>
    </location>
</feature>
<reference evidence="9" key="1">
    <citation type="submission" date="2016-11" db="EMBL/GenBank/DDBJ databases">
        <authorList>
            <person name="Varghese N."/>
            <person name="Submissions S."/>
        </authorList>
    </citation>
    <scope>NUCLEOTIDE SEQUENCE [LARGE SCALE GENOMIC DNA]</scope>
    <source>
        <strain evidence="9">DSM 14834</strain>
    </source>
</reference>
<proteinExistence type="predicted"/>
<feature type="transmembrane region" description="Helical" evidence="7">
    <location>
        <begin position="175"/>
        <end position="192"/>
    </location>
</feature>
<comment type="subcellular location">
    <subcellularLocation>
        <location evidence="1">Cell membrane</location>
        <topology evidence="1">Multi-pass membrane protein</topology>
    </subcellularLocation>
</comment>
<name>A0A1M4WG03_9GAMM</name>
<keyword evidence="2" id="KW-0813">Transport</keyword>
<dbReference type="InterPro" id="IPR001991">
    <property type="entry name" value="Na-dicarboxylate_symporter"/>
</dbReference>
<keyword evidence="4 7" id="KW-0812">Transmembrane</keyword>
<dbReference type="InterPro" id="IPR036458">
    <property type="entry name" value="Na:dicarbo_symporter_sf"/>
</dbReference>
<dbReference type="STRING" id="213588.SAMN02745204_01176"/>
<dbReference type="Pfam" id="PF00375">
    <property type="entry name" value="SDF"/>
    <property type="match status" value="1"/>
</dbReference>
<protein>
    <submittedName>
        <fullName evidence="8">Dicarboxylate/amino acid:cation (Na+ or H+) symporter, DAACS family</fullName>
    </submittedName>
</protein>
<keyword evidence="3" id="KW-1003">Cell membrane</keyword>
<feature type="transmembrane region" description="Helical" evidence="7">
    <location>
        <begin position="357"/>
        <end position="390"/>
    </location>
</feature>
<accession>A0A1M4WG03</accession>
<feature type="transmembrane region" description="Helical" evidence="7">
    <location>
        <begin position="59"/>
        <end position="84"/>
    </location>
</feature>
<dbReference type="RefSeq" id="WP_072755684.1">
    <property type="nucleotide sequence ID" value="NZ_FQUK01000015.1"/>
</dbReference>
<evidence type="ECO:0000256" key="4">
    <source>
        <dbReference type="ARBA" id="ARBA00022692"/>
    </source>
</evidence>
<evidence type="ECO:0000256" key="2">
    <source>
        <dbReference type="ARBA" id="ARBA00022448"/>
    </source>
</evidence>
<evidence type="ECO:0000256" key="1">
    <source>
        <dbReference type="ARBA" id="ARBA00004651"/>
    </source>
</evidence>
<dbReference type="EMBL" id="FQUK01000015">
    <property type="protein sequence ID" value="SHE80117.1"/>
    <property type="molecule type" value="Genomic_DNA"/>
</dbReference>
<feature type="transmembrane region" description="Helical" evidence="7">
    <location>
        <begin position="319"/>
        <end position="345"/>
    </location>
</feature>
<dbReference type="Gene3D" id="1.10.3860.10">
    <property type="entry name" value="Sodium:dicarboxylate symporter"/>
    <property type="match status" value="1"/>
</dbReference>
<dbReference type="PANTHER" id="PTHR42865:SF7">
    <property type="entry name" value="PROTON_GLUTAMATE-ASPARTATE SYMPORTER"/>
    <property type="match status" value="1"/>
</dbReference>
<evidence type="ECO:0000256" key="6">
    <source>
        <dbReference type="ARBA" id="ARBA00023136"/>
    </source>
</evidence>
<feature type="transmembrane region" description="Helical" evidence="7">
    <location>
        <begin position="21"/>
        <end position="39"/>
    </location>
</feature>
<dbReference type="PANTHER" id="PTHR42865">
    <property type="entry name" value="PROTON/GLUTAMATE-ASPARTATE SYMPORTER"/>
    <property type="match status" value="1"/>
</dbReference>
<keyword evidence="5 7" id="KW-1133">Transmembrane helix</keyword>
<gene>
    <name evidence="8" type="ORF">SAMN02745204_01176</name>
</gene>
<keyword evidence="9" id="KW-1185">Reference proteome</keyword>
<evidence type="ECO:0000256" key="5">
    <source>
        <dbReference type="ARBA" id="ARBA00022989"/>
    </source>
</evidence>
<keyword evidence="6 7" id="KW-0472">Membrane</keyword>
<dbReference type="Proteomes" id="UP000242857">
    <property type="component" value="Unassembled WGS sequence"/>
</dbReference>
<evidence type="ECO:0000256" key="7">
    <source>
        <dbReference type="SAM" id="Phobius"/>
    </source>
</evidence>
<dbReference type="PRINTS" id="PR00173">
    <property type="entry name" value="EDTRNSPORT"/>
</dbReference>
<evidence type="ECO:0000313" key="9">
    <source>
        <dbReference type="Proteomes" id="UP000242857"/>
    </source>
</evidence>
<dbReference type="GO" id="GO:0005886">
    <property type="term" value="C:plasma membrane"/>
    <property type="evidence" value="ECO:0007669"/>
    <property type="project" value="UniProtKB-SubCell"/>
</dbReference>
<dbReference type="AlphaFoldDB" id="A0A1M4WG03"/>
<dbReference type="GO" id="GO:0006835">
    <property type="term" value="P:dicarboxylic acid transport"/>
    <property type="evidence" value="ECO:0007669"/>
    <property type="project" value="TreeGrafter"/>
</dbReference>
<evidence type="ECO:0000313" key="8">
    <source>
        <dbReference type="EMBL" id="SHE80117.1"/>
    </source>
</evidence>
<dbReference type="SUPFAM" id="SSF118215">
    <property type="entry name" value="Proton glutamate symport protein"/>
    <property type="match status" value="1"/>
</dbReference>
<organism evidence="8 9">
    <name type="scientific">Thermomonas hydrothermalis</name>
    <dbReference type="NCBI Taxonomy" id="213588"/>
    <lineage>
        <taxon>Bacteria</taxon>
        <taxon>Pseudomonadati</taxon>
        <taxon>Pseudomonadota</taxon>
        <taxon>Gammaproteobacteria</taxon>
        <taxon>Lysobacterales</taxon>
        <taxon>Lysobacteraceae</taxon>
        <taxon>Thermomonas</taxon>
    </lineage>
</organism>
<sequence length="446" mass="47311">MHTTETAAAAPAKGMPLHLKVGIGFLLGTLLGIAVHLVAPDAEWVRMVIDYAARPFGTIFLNLLFMMVVPLIFSALVLGVAELGDVASLGRLGWRTLTYTAVVTGIAVLIGLVMANLLQPGVHMDPAMVEQALSSNADKTTTIVEKGRELRLVDIIVNIVPHNIVGAMGDDSKKLGIVFFALMFGVGLVMRPTPGTQAFKNTLHGLFEVCMHLIGMFVKLAPYAVACFMFILCAQMGWEVLVGLGWFVLTVVLALAIHGFVVLPLWVKFMGGMSVRAFFRGVQEASLTAFATASSAATLPVTLRVGEENLKLPRKISRFVLTVGASASHHGSALFEGITVLFLAQVYGMHLPLGEQVLVLILCILGGIGTASIPSGSLPVIAMICGIVGLKPEGIGIILGVNTFLDMCRTSLNVTGDLAMAVVVAKQSGQQDLDDAVAEKLDDIVR</sequence>
<dbReference type="OrthoDB" id="9766690at2"/>
<evidence type="ECO:0000256" key="3">
    <source>
        <dbReference type="ARBA" id="ARBA00022475"/>
    </source>
</evidence>
<feature type="transmembrane region" description="Helical" evidence="7">
    <location>
        <begin position="244"/>
        <end position="267"/>
    </location>
</feature>